<evidence type="ECO:0000313" key="9">
    <source>
        <dbReference type="EMBL" id="KAF8821468.1"/>
    </source>
</evidence>
<accession>A0ABQ7JBT2</accession>
<keyword evidence="3 7" id="KW-0805">Transcription regulation</keyword>
<protein>
    <recommendedName>
        <fullName evidence="7">Mediator of RNA polymerase II transcription subunit 31</fullName>
    </recommendedName>
</protein>
<evidence type="ECO:0000256" key="3">
    <source>
        <dbReference type="ARBA" id="ARBA00023015"/>
    </source>
</evidence>
<evidence type="ECO:0000256" key="7">
    <source>
        <dbReference type="RuleBase" id="RU364129"/>
    </source>
</evidence>
<dbReference type="PANTHER" id="PTHR13186">
    <property type="entry name" value="MEDIATOR OF RNA POLYMERASE II TRANSCRIPTION SUBUNIT 31"/>
    <property type="match status" value="1"/>
</dbReference>
<dbReference type="Gene3D" id="1.10.10.1340">
    <property type="entry name" value="Mediator of RNA polymerase II, submodule Med31 (Soh1)"/>
    <property type="match status" value="1"/>
</dbReference>
<comment type="function">
    <text evidence="7">Component of the Mediator complex, a coactivator involved in the regulated transcription of nearly all RNA polymerase II-dependent genes. Mediator functions as a bridge to convey information from gene-specific regulatory proteins to the basal RNA polymerase II transcription machinery. Mediator is recruited to promoters by direct interactions with regulatory proteins and serves as a scaffold for the assembly of a functional preinitiation complex with RNA polymerase II and the general transcription factors.</text>
</comment>
<evidence type="ECO:0000256" key="4">
    <source>
        <dbReference type="ARBA" id="ARBA00023159"/>
    </source>
</evidence>
<proteinExistence type="inferred from homology"/>
<dbReference type="InterPro" id="IPR008831">
    <property type="entry name" value="Mediator_Med31"/>
</dbReference>
<keyword evidence="10" id="KW-1185">Reference proteome</keyword>
<name>A0ABQ7JBT2_9APIC</name>
<evidence type="ECO:0000256" key="1">
    <source>
        <dbReference type="ARBA" id="ARBA00004123"/>
    </source>
</evidence>
<dbReference type="EMBL" id="JADAQX010000177">
    <property type="protein sequence ID" value="KAF8821468.1"/>
    <property type="molecule type" value="Genomic_DNA"/>
</dbReference>
<comment type="subunit">
    <text evidence="7">Component of the Mediator complex.</text>
</comment>
<evidence type="ECO:0000256" key="8">
    <source>
        <dbReference type="SAM" id="MobiDB-lite"/>
    </source>
</evidence>
<evidence type="ECO:0000256" key="2">
    <source>
        <dbReference type="ARBA" id="ARBA00006378"/>
    </source>
</evidence>
<evidence type="ECO:0000256" key="5">
    <source>
        <dbReference type="ARBA" id="ARBA00023163"/>
    </source>
</evidence>
<comment type="caution">
    <text evidence="9">The sequence shown here is derived from an EMBL/GenBank/DDBJ whole genome shotgun (WGS) entry which is preliminary data.</text>
</comment>
<dbReference type="Pfam" id="PF05669">
    <property type="entry name" value="Med31"/>
    <property type="match status" value="1"/>
</dbReference>
<feature type="region of interest" description="Disordered" evidence="8">
    <location>
        <begin position="1"/>
        <end position="34"/>
    </location>
</feature>
<dbReference type="InterPro" id="IPR038089">
    <property type="entry name" value="Med31_sf"/>
</dbReference>
<evidence type="ECO:0000256" key="6">
    <source>
        <dbReference type="ARBA" id="ARBA00023242"/>
    </source>
</evidence>
<keyword evidence="5 7" id="KW-0804">Transcription</keyword>
<reference evidence="9 10" key="1">
    <citation type="journal article" date="2020" name="bioRxiv">
        <title>Metabolic contributions of an alphaproteobacterial endosymbiont in the apicomplexan Cardiosporidium cionae.</title>
        <authorList>
            <person name="Hunter E.S."/>
            <person name="Paight C.J."/>
            <person name="Lane C.E."/>
        </authorList>
    </citation>
    <scope>NUCLEOTIDE SEQUENCE [LARGE SCALE GENOMIC DNA]</scope>
    <source>
        <strain evidence="9">ESH_2018</strain>
    </source>
</reference>
<comment type="similarity">
    <text evidence="2 7">Belongs to the Mediator complex subunit 31 family.</text>
</comment>
<comment type="subcellular location">
    <subcellularLocation>
        <location evidence="1 7">Nucleus</location>
    </subcellularLocation>
</comment>
<dbReference type="Proteomes" id="UP000823046">
    <property type="component" value="Unassembled WGS sequence"/>
</dbReference>
<organism evidence="9 10">
    <name type="scientific">Cardiosporidium cionae</name>
    <dbReference type="NCBI Taxonomy" id="476202"/>
    <lineage>
        <taxon>Eukaryota</taxon>
        <taxon>Sar</taxon>
        <taxon>Alveolata</taxon>
        <taxon>Apicomplexa</taxon>
        <taxon>Aconoidasida</taxon>
        <taxon>Nephromycida</taxon>
        <taxon>Cardiosporidium</taxon>
    </lineage>
</organism>
<evidence type="ECO:0000313" key="10">
    <source>
        <dbReference type="Proteomes" id="UP000823046"/>
    </source>
</evidence>
<sequence>MRATSDIEFGGTERSSLKRSRREETGEQYPTNPHKDISIAAANEASESVNQQFIDNSECHDPAFDTFAETEAENRLRFETELEFLQCLSNPDYLNYLATNKYFLDPAFVNYLHYLQYWKDPPYCTFVMFPIALRILDSLLDPEFRNKLEEIESADVLKSQMILHWLYFYNDKQ</sequence>
<gene>
    <name evidence="9" type="primary">MED31</name>
    <name evidence="9" type="ORF">IE077_004329</name>
</gene>
<keyword evidence="6 7" id="KW-0539">Nucleus</keyword>
<keyword evidence="4 7" id="KW-0010">Activator</keyword>